<dbReference type="RefSeq" id="WP_250024629.1">
    <property type="nucleotide sequence ID" value="NZ_CP097330.1"/>
</dbReference>
<name>A0AAE9HVQ9_9BURK</name>
<dbReference type="AlphaFoldDB" id="A0AAE9HVQ9"/>
<evidence type="ECO:0000259" key="1">
    <source>
        <dbReference type="PROSITE" id="PS50943"/>
    </source>
</evidence>
<dbReference type="InterPro" id="IPR001387">
    <property type="entry name" value="Cro/C1-type_HTH"/>
</dbReference>
<sequence length="94" mass="10584">MTLPRITQFGPRLKRARLEKGWGVRRLAELTGVDFRTIYLYEDEARSPNIEAAVRLAQALDCSLDWLCGLDEPAAVQPLRCKAEIRPIGCEVDA</sequence>
<dbReference type="KEGG" id="ccam:M5D45_10510"/>
<dbReference type="SUPFAM" id="SSF47413">
    <property type="entry name" value="lambda repressor-like DNA-binding domains"/>
    <property type="match status" value="1"/>
</dbReference>
<dbReference type="Proteomes" id="UP001056132">
    <property type="component" value="Chromosome 1"/>
</dbReference>
<dbReference type="EMBL" id="CP097330">
    <property type="protein sequence ID" value="URF05468.1"/>
    <property type="molecule type" value="Genomic_DNA"/>
</dbReference>
<dbReference type="CDD" id="cd00093">
    <property type="entry name" value="HTH_XRE"/>
    <property type="match status" value="1"/>
</dbReference>
<reference evidence="2" key="2">
    <citation type="submission" date="2022-05" db="EMBL/GenBank/DDBJ databases">
        <authorList>
            <person name="Kunte H.-J."/>
        </authorList>
    </citation>
    <scope>NUCLEOTIDE SEQUENCE</scope>
    <source>
        <strain evidence="2">G5</strain>
    </source>
</reference>
<dbReference type="GO" id="GO:0003677">
    <property type="term" value="F:DNA binding"/>
    <property type="evidence" value="ECO:0007669"/>
    <property type="project" value="InterPro"/>
</dbReference>
<dbReference type="SMART" id="SM00530">
    <property type="entry name" value="HTH_XRE"/>
    <property type="match status" value="1"/>
</dbReference>
<proteinExistence type="predicted"/>
<dbReference type="Gene3D" id="1.10.260.40">
    <property type="entry name" value="lambda repressor-like DNA-binding domains"/>
    <property type="match status" value="1"/>
</dbReference>
<dbReference type="EMBL" id="CP097330">
    <property type="protein sequence ID" value="URF02987.1"/>
    <property type="molecule type" value="Genomic_DNA"/>
</dbReference>
<dbReference type="KEGG" id="ccam:M5D45_06595"/>
<evidence type="ECO:0000313" key="4">
    <source>
        <dbReference type="Proteomes" id="UP001056132"/>
    </source>
</evidence>
<accession>A0AAE9HVQ9</accession>
<dbReference type="InterPro" id="IPR010982">
    <property type="entry name" value="Lambda_DNA-bd_dom_sf"/>
</dbReference>
<gene>
    <name evidence="3" type="ORF">M5D45_06595</name>
    <name evidence="2" type="ORF">M5D45_10510</name>
</gene>
<evidence type="ECO:0000313" key="2">
    <source>
        <dbReference type="EMBL" id="URF02987.1"/>
    </source>
</evidence>
<evidence type="ECO:0000313" key="3">
    <source>
        <dbReference type="EMBL" id="URF05468.1"/>
    </source>
</evidence>
<protein>
    <submittedName>
        <fullName evidence="2">Helix-turn-helix domain-containing protein</fullName>
    </submittedName>
</protein>
<organism evidence="2 4">
    <name type="scientific">Cupriavidus campinensis</name>
    <dbReference type="NCBI Taxonomy" id="151783"/>
    <lineage>
        <taxon>Bacteria</taxon>
        <taxon>Pseudomonadati</taxon>
        <taxon>Pseudomonadota</taxon>
        <taxon>Betaproteobacteria</taxon>
        <taxon>Burkholderiales</taxon>
        <taxon>Burkholderiaceae</taxon>
        <taxon>Cupriavidus</taxon>
    </lineage>
</organism>
<feature type="domain" description="HTH cro/C1-type" evidence="1">
    <location>
        <begin position="13"/>
        <end position="67"/>
    </location>
</feature>
<dbReference type="Pfam" id="PF01381">
    <property type="entry name" value="HTH_3"/>
    <property type="match status" value="1"/>
</dbReference>
<dbReference type="PROSITE" id="PS50943">
    <property type="entry name" value="HTH_CROC1"/>
    <property type="match status" value="1"/>
</dbReference>
<reference evidence="2" key="1">
    <citation type="journal article" date="2022" name="Microbiol. Resour. Announc.">
        <title>Genome Sequence of Cupriavidus campinensis Strain G5, a Member of a Bacterial Consortium Capable of Polyethylene Degradation.</title>
        <authorList>
            <person name="Schneider B."/>
            <person name="Pfeiffer F."/>
            <person name="Dyall-Smith M."/>
            <person name="Kunte H.J."/>
        </authorList>
    </citation>
    <scope>NUCLEOTIDE SEQUENCE</scope>
    <source>
        <strain evidence="2">G5</strain>
    </source>
</reference>